<dbReference type="Gene3D" id="3.30.40.10">
    <property type="entry name" value="Zinc/RING finger domain, C3HC4 (zinc finger)"/>
    <property type="match status" value="1"/>
</dbReference>
<dbReference type="GO" id="GO:0008270">
    <property type="term" value="F:zinc ion binding"/>
    <property type="evidence" value="ECO:0007669"/>
    <property type="project" value="UniProtKB-KW"/>
</dbReference>
<dbReference type="PANTHER" id="PTHR10579">
    <property type="entry name" value="CALCIUM-ACTIVATED CHLORIDE CHANNEL REGULATOR"/>
    <property type="match status" value="1"/>
</dbReference>
<dbReference type="InterPro" id="IPR013083">
    <property type="entry name" value="Znf_RING/FYVE/PHD"/>
</dbReference>
<dbReference type="Pfam" id="PF14624">
    <property type="entry name" value="Vwaint"/>
    <property type="match status" value="1"/>
</dbReference>
<evidence type="ECO:0000256" key="2">
    <source>
        <dbReference type="SAM" id="MobiDB-lite"/>
    </source>
</evidence>
<evidence type="ECO:0000256" key="1">
    <source>
        <dbReference type="PROSITE-ProRule" id="PRU00175"/>
    </source>
</evidence>
<dbReference type="CDD" id="cd23114">
    <property type="entry name" value="RING-H2_WAVH2"/>
    <property type="match status" value="1"/>
</dbReference>
<evidence type="ECO:0000313" key="6">
    <source>
        <dbReference type="Proteomes" id="UP000623129"/>
    </source>
</evidence>
<dbReference type="InterPro" id="IPR036465">
    <property type="entry name" value="vWFA_dom_sf"/>
</dbReference>
<dbReference type="SMART" id="SM00327">
    <property type="entry name" value="VWA"/>
    <property type="match status" value="1"/>
</dbReference>
<dbReference type="Proteomes" id="UP000623129">
    <property type="component" value="Unassembled WGS sequence"/>
</dbReference>
<gene>
    <name evidence="5" type="ORF">FCM35_KLT06722</name>
</gene>
<dbReference type="SMART" id="SM00184">
    <property type="entry name" value="RING"/>
    <property type="match status" value="1"/>
</dbReference>
<dbReference type="CDD" id="cd01466">
    <property type="entry name" value="vWA_C3HC4_type"/>
    <property type="match status" value="1"/>
</dbReference>
<comment type="caution">
    <text evidence="5">The sequence shown here is derived from an EMBL/GenBank/DDBJ whole genome shotgun (WGS) entry which is preliminary data.</text>
</comment>
<dbReference type="AlphaFoldDB" id="A0A833R185"/>
<keyword evidence="1" id="KW-0863">Zinc-finger</keyword>
<dbReference type="InterPro" id="IPR002035">
    <property type="entry name" value="VWF_A"/>
</dbReference>
<sequence length="598" mass="64778">MQRQENTCAICLNNINSGGRQALFMAECSHTFHFQCITSNVTRGNLVCPLCKAQWNELPFGTTHNPIRTPTPLVTQSPPAPFYPAFETPIFNDDDPIDTPPADTPQQITTGTMEVKTFTEYPAVAKSSTKDDFATVIHLKAPSMESGMAESARAPLDLVTVLDVSGSMQGEKLHLLKQAMNFVIQNLGPADRLSIVSFSSRARRLIRLTRMSNEGVQQALNAVGSLNAGGGTNIAEGLRKGSKLLDESRYKNPVNSIILLSDGQDTHTTFSRNNRSSVSSYDCLLPPSILHPTGRAIPIHTFGFGSDHDSLAMHRIAEASGGTFSFIEDTSSIQDAFAQCIGGLLSVVAQETHVTLESANRGVKITGIKSGSYESRVENGGLNGSIDVGDLYADEQRSFLLFVNIPRSGIEGPTKLIKVNMTYKDAATGSVVELGEQEVSIERPETVTNNQISIEVEREMVRVQAMEDMVAARAAAERGAMTEAMGILKSRQRAVHTSVVAKSGDLACKQLQEELKEMGRRMSTRKSYAQSGRAYTLAGLSAHTKQRATSRTSSVQSDPTLFGGTGVSIGYQTPAMQQMVKKSQSLRRGEPSLQDKLP</sequence>
<dbReference type="PROSITE" id="PS50234">
    <property type="entry name" value="VWFA"/>
    <property type="match status" value="1"/>
</dbReference>
<reference evidence="5" key="1">
    <citation type="submission" date="2020-01" db="EMBL/GenBank/DDBJ databases">
        <title>Genome sequence of Kobresia littledalei, the first chromosome-level genome in the family Cyperaceae.</title>
        <authorList>
            <person name="Qu G."/>
        </authorList>
    </citation>
    <scope>NUCLEOTIDE SEQUENCE</scope>
    <source>
        <strain evidence="5">C.B.Clarke</strain>
        <tissue evidence="5">Leaf</tissue>
    </source>
</reference>
<feature type="region of interest" description="Disordered" evidence="2">
    <location>
        <begin position="578"/>
        <end position="598"/>
    </location>
</feature>
<dbReference type="OrthoDB" id="687730at2759"/>
<dbReference type="PANTHER" id="PTHR10579:SF167">
    <property type="entry name" value="OS02G0619600 PROTEIN"/>
    <property type="match status" value="1"/>
</dbReference>
<feature type="domain" description="RING-type" evidence="3">
    <location>
        <begin position="8"/>
        <end position="52"/>
    </location>
</feature>
<dbReference type="SUPFAM" id="SSF53300">
    <property type="entry name" value="vWA-like"/>
    <property type="match status" value="1"/>
</dbReference>
<dbReference type="InterPro" id="IPR032838">
    <property type="entry name" value="Vwaint_dom"/>
</dbReference>
<evidence type="ECO:0000313" key="5">
    <source>
        <dbReference type="EMBL" id="KAF3328116.1"/>
    </source>
</evidence>
<dbReference type="SUPFAM" id="SSF57850">
    <property type="entry name" value="RING/U-box"/>
    <property type="match status" value="1"/>
</dbReference>
<dbReference type="Gene3D" id="3.40.50.410">
    <property type="entry name" value="von Willebrand factor, type A domain"/>
    <property type="match status" value="1"/>
</dbReference>
<keyword evidence="6" id="KW-1185">Reference proteome</keyword>
<dbReference type="Pfam" id="PF17123">
    <property type="entry name" value="zf-RING_11"/>
    <property type="match status" value="1"/>
</dbReference>
<keyword evidence="1" id="KW-0479">Metal-binding</keyword>
<name>A0A833R185_9POAL</name>
<organism evidence="5 6">
    <name type="scientific">Carex littledalei</name>
    <dbReference type="NCBI Taxonomy" id="544730"/>
    <lineage>
        <taxon>Eukaryota</taxon>
        <taxon>Viridiplantae</taxon>
        <taxon>Streptophyta</taxon>
        <taxon>Embryophyta</taxon>
        <taxon>Tracheophyta</taxon>
        <taxon>Spermatophyta</taxon>
        <taxon>Magnoliopsida</taxon>
        <taxon>Liliopsida</taxon>
        <taxon>Poales</taxon>
        <taxon>Cyperaceae</taxon>
        <taxon>Cyperoideae</taxon>
        <taxon>Cariceae</taxon>
        <taxon>Carex</taxon>
        <taxon>Carex subgen. Euthyceras</taxon>
    </lineage>
</organism>
<feature type="region of interest" description="Disordered" evidence="2">
    <location>
        <begin position="542"/>
        <end position="561"/>
    </location>
</feature>
<dbReference type="PROSITE" id="PS50089">
    <property type="entry name" value="ZF_RING_2"/>
    <property type="match status" value="1"/>
</dbReference>
<keyword evidence="1" id="KW-0862">Zinc</keyword>
<evidence type="ECO:0000259" key="3">
    <source>
        <dbReference type="PROSITE" id="PS50089"/>
    </source>
</evidence>
<evidence type="ECO:0000259" key="4">
    <source>
        <dbReference type="PROSITE" id="PS50234"/>
    </source>
</evidence>
<feature type="compositionally biased region" description="Polar residues" evidence="2">
    <location>
        <begin position="547"/>
        <end position="559"/>
    </location>
</feature>
<dbReference type="EMBL" id="SWLB01000016">
    <property type="protein sequence ID" value="KAF3328116.1"/>
    <property type="molecule type" value="Genomic_DNA"/>
</dbReference>
<feature type="domain" description="VWFA" evidence="4">
    <location>
        <begin position="157"/>
        <end position="341"/>
    </location>
</feature>
<dbReference type="InterPro" id="IPR051266">
    <property type="entry name" value="CLCR"/>
</dbReference>
<accession>A0A833R185</accession>
<proteinExistence type="predicted"/>
<dbReference type="InterPro" id="IPR001841">
    <property type="entry name" value="Znf_RING"/>
</dbReference>
<protein>
    <submittedName>
        <fullName evidence="5">von Willebrand factor type A domain-containing protein</fullName>
    </submittedName>
</protein>
<dbReference type="Pfam" id="PF00092">
    <property type="entry name" value="VWA"/>
    <property type="match status" value="1"/>
</dbReference>